<evidence type="ECO:0000256" key="9">
    <source>
        <dbReference type="ARBA" id="ARBA00023237"/>
    </source>
</evidence>
<dbReference type="Pfam" id="PF13715">
    <property type="entry name" value="CarbopepD_reg_2"/>
    <property type="match status" value="1"/>
</dbReference>
<evidence type="ECO:0000259" key="12">
    <source>
        <dbReference type="SMART" id="SM00965"/>
    </source>
</evidence>
<dbReference type="NCBIfam" id="TIGR04057">
    <property type="entry name" value="SusC_RagA_signa"/>
    <property type="match status" value="1"/>
</dbReference>
<dbReference type="Gene3D" id="2.170.130.10">
    <property type="entry name" value="TonB-dependent receptor, plug domain"/>
    <property type="match status" value="1"/>
</dbReference>
<dbReference type="InterPro" id="IPR039426">
    <property type="entry name" value="TonB-dep_rcpt-like"/>
</dbReference>
<gene>
    <name evidence="13" type="ORF">DF947_06140</name>
</gene>
<protein>
    <submittedName>
        <fullName evidence="13">SusC/RagA family TonB-linked outer membrane protein</fullName>
    </submittedName>
</protein>
<comment type="caution">
    <text evidence="13">The sequence shown here is derived from an EMBL/GenBank/DDBJ whole genome shotgun (WGS) entry which is preliminary data.</text>
</comment>
<evidence type="ECO:0000256" key="11">
    <source>
        <dbReference type="RuleBase" id="RU003357"/>
    </source>
</evidence>
<dbReference type="Gene3D" id="2.40.170.20">
    <property type="entry name" value="TonB-dependent receptor, beta-barrel domain"/>
    <property type="match status" value="1"/>
</dbReference>
<dbReference type="OrthoDB" id="9768177at2"/>
<evidence type="ECO:0000256" key="8">
    <source>
        <dbReference type="ARBA" id="ARBA00023136"/>
    </source>
</evidence>
<keyword evidence="2 10" id="KW-0813">Transport</keyword>
<dbReference type="SMART" id="SM00965">
    <property type="entry name" value="STN"/>
    <property type="match status" value="1"/>
</dbReference>
<dbReference type="Proteomes" id="UP000245391">
    <property type="component" value="Unassembled WGS sequence"/>
</dbReference>
<evidence type="ECO:0000256" key="10">
    <source>
        <dbReference type="PROSITE-ProRule" id="PRU01360"/>
    </source>
</evidence>
<evidence type="ECO:0000313" key="13">
    <source>
        <dbReference type="EMBL" id="PWS32649.1"/>
    </source>
</evidence>
<dbReference type="GO" id="GO:0009279">
    <property type="term" value="C:cell outer membrane"/>
    <property type="evidence" value="ECO:0007669"/>
    <property type="project" value="UniProtKB-SubCell"/>
</dbReference>
<dbReference type="SUPFAM" id="SSF49464">
    <property type="entry name" value="Carboxypeptidase regulatory domain-like"/>
    <property type="match status" value="1"/>
</dbReference>
<proteinExistence type="inferred from homology"/>
<dbReference type="NCBIfam" id="TIGR04056">
    <property type="entry name" value="OMP_RagA_SusC"/>
    <property type="match status" value="1"/>
</dbReference>
<keyword evidence="9 10" id="KW-0998">Cell outer membrane</keyword>
<dbReference type="Pfam" id="PF00593">
    <property type="entry name" value="TonB_dep_Rec_b-barrel"/>
    <property type="match status" value="1"/>
</dbReference>
<evidence type="ECO:0000256" key="3">
    <source>
        <dbReference type="ARBA" id="ARBA00022452"/>
    </source>
</evidence>
<dbReference type="GO" id="GO:0006826">
    <property type="term" value="P:iron ion transport"/>
    <property type="evidence" value="ECO:0007669"/>
    <property type="project" value="UniProtKB-KW"/>
</dbReference>
<accession>A0A317F459</accession>
<evidence type="ECO:0000313" key="14">
    <source>
        <dbReference type="Proteomes" id="UP000245391"/>
    </source>
</evidence>
<name>A0A317F459_9SPHI</name>
<comment type="subcellular location">
    <subcellularLocation>
        <location evidence="1 10">Cell outer membrane</location>
        <topology evidence="1 10">Multi-pass membrane protein</topology>
    </subcellularLocation>
</comment>
<dbReference type="Gene3D" id="2.60.40.1120">
    <property type="entry name" value="Carboxypeptidase-like, regulatory domain"/>
    <property type="match status" value="1"/>
</dbReference>
<feature type="domain" description="Secretin/TonB short N-terminal" evidence="12">
    <location>
        <begin position="67"/>
        <end position="118"/>
    </location>
</feature>
<evidence type="ECO:0000256" key="6">
    <source>
        <dbReference type="ARBA" id="ARBA00023004"/>
    </source>
</evidence>
<keyword evidence="8 10" id="KW-0472">Membrane</keyword>
<keyword evidence="3 10" id="KW-1134">Transmembrane beta strand</keyword>
<keyword evidence="6" id="KW-0408">Iron</keyword>
<dbReference type="Gene3D" id="3.55.50.30">
    <property type="match status" value="1"/>
</dbReference>
<evidence type="ECO:0000256" key="7">
    <source>
        <dbReference type="ARBA" id="ARBA00023077"/>
    </source>
</evidence>
<dbReference type="PROSITE" id="PS52016">
    <property type="entry name" value="TONB_DEPENDENT_REC_3"/>
    <property type="match status" value="1"/>
</dbReference>
<keyword evidence="4" id="KW-0406">Ion transport</keyword>
<dbReference type="InterPro" id="IPR023997">
    <property type="entry name" value="TonB-dep_OMP_SusC/RagA_CS"/>
</dbReference>
<dbReference type="InterPro" id="IPR011662">
    <property type="entry name" value="Secretin/TonB_short_N"/>
</dbReference>
<evidence type="ECO:0000256" key="4">
    <source>
        <dbReference type="ARBA" id="ARBA00022496"/>
    </source>
</evidence>
<dbReference type="InterPro" id="IPR037066">
    <property type="entry name" value="Plug_dom_sf"/>
</dbReference>
<dbReference type="RefSeq" id="WP_109928821.1">
    <property type="nucleotide sequence ID" value="NZ_QGNY01000002.1"/>
</dbReference>
<dbReference type="SUPFAM" id="SSF56935">
    <property type="entry name" value="Porins"/>
    <property type="match status" value="1"/>
</dbReference>
<dbReference type="EMBL" id="QGNY01000002">
    <property type="protein sequence ID" value="PWS32649.1"/>
    <property type="molecule type" value="Genomic_DNA"/>
</dbReference>
<comment type="similarity">
    <text evidence="10 11">Belongs to the TonB-dependent receptor family.</text>
</comment>
<keyword evidence="4" id="KW-0410">Iron transport</keyword>
<dbReference type="InterPro" id="IPR008969">
    <property type="entry name" value="CarboxyPept-like_regulatory"/>
</dbReference>
<sequence>MYQFIEGIGIPKKVFHKIWLIMRLTTVLLIACLMQVSAAGLAQRITLNQRNVPLNNVLKEIRKQSGFDLFSDGKDFPKNHKVTVALNNATVEEALQQALNGLDYTYKIEGNSIAIKPKEDINFLGRLIDKLQEITVTGKVTDENGQALGGASITLKSSGKGVNAKADGTFEIGGIEEGAILLVKFLGYETQEITAAKFIGVVKLKVSENSLDQVVVRAYDQTSQRLSTGNITTITSKEIENKPVTNPLLALQGEVPGITVSQATGFSKSGITVQIQGPNSMRNANTPFFVVDGVPFLSQDIISSQNTSILGLSGNNGEPRVGAGNPLNYLNPQDIESISVLKDAEATAIYGSQAANGAIIITTKKGKPGISKVSINLQQGISQNTRYLDLMGRDEYLKMRRWAYFNTDGLTENSPEFANQYDLNGAWDNNRETDWQKVLLGGTAKYSNFQGSVSGGTNLSQYLISANYNRQTTVFPTNLADQNGSLLMNLNHSSPNERFKAQFSLSYTLNFNELPGTDLTYFAMKLAPVAPNLYNADGTLNWQFDSNNKTTWANPLGGAFSTIRQNRVTNLIASMNLGYQFSKQLNLSSRFGYTNQQSNEVFSLPTSAYSPTDVLNGVQPLSIFSDGNQRLWIVEPQLSYANAIGRGKINAFIAGTVRRNYLNTKSLYGLGYSSDQLLSSISSASTIFSLPTQITQYRYAALFGQLGYNLDDKYLFQANFRRDGTSRFGSNNKYHNFWSISGGWIFSEEKLIKNNIKFLSFGKINLSYGATGSDGIPDYAYLNLYRPQNSSASYQQVTTYAPSGLPNPNLQWEETKKLNLGLSLGFINDRILLTSNLYRSRSSNQLLAYSLPSSTGFTSYLANFPATVQNSGAEFTLNTKPVTTTDFEWSSNFNITFVKNKLVSFPDITSSPYQYSYVIGKSINALPVYRNAGVNPQTGLYQFYKADGTITSNPDYTTDRIFIDRLPKFNGGWSNSVRYKNLTLDFLFQFIKQVKENTLLTGTGVFAGGINNQPSGFDYWKQQGDVKSVQKLNAVPNFDYFDPWSNAISSDLVIQDASFIRLKNVAISYKIPKLLVSKVGVQNATIIYSVQNVLTFTKYTGLDPESGNGVLPPLRTMILGLRIDL</sequence>
<dbReference type="Pfam" id="PF07660">
    <property type="entry name" value="STN"/>
    <property type="match status" value="1"/>
</dbReference>
<evidence type="ECO:0000256" key="2">
    <source>
        <dbReference type="ARBA" id="ARBA00022448"/>
    </source>
</evidence>
<dbReference type="InterPro" id="IPR023996">
    <property type="entry name" value="TonB-dep_OMP_SusC/RagA"/>
</dbReference>
<evidence type="ECO:0000256" key="5">
    <source>
        <dbReference type="ARBA" id="ARBA00022692"/>
    </source>
</evidence>
<dbReference type="InterPro" id="IPR012910">
    <property type="entry name" value="Plug_dom"/>
</dbReference>
<dbReference type="InterPro" id="IPR000531">
    <property type="entry name" value="Beta-barrel_TonB"/>
</dbReference>
<keyword evidence="7 11" id="KW-0798">TonB box</keyword>
<dbReference type="AlphaFoldDB" id="A0A317F459"/>
<organism evidence="13 14">
    <name type="scientific">Pedobacter paludis</name>
    <dbReference type="NCBI Taxonomy" id="2203212"/>
    <lineage>
        <taxon>Bacteria</taxon>
        <taxon>Pseudomonadati</taxon>
        <taxon>Bacteroidota</taxon>
        <taxon>Sphingobacteriia</taxon>
        <taxon>Sphingobacteriales</taxon>
        <taxon>Sphingobacteriaceae</taxon>
        <taxon>Pedobacter</taxon>
    </lineage>
</organism>
<keyword evidence="14" id="KW-1185">Reference proteome</keyword>
<evidence type="ECO:0000256" key="1">
    <source>
        <dbReference type="ARBA" id="ARBA00004571"/>
    </source>
</evidence>
<reference evidence="14" key="1">
    <citation type="submission" date="2018-05" db="EMBL/GenBank/DDBJ databases">
        <title>Pedobacter paludis sp. nov., isolated from wetland soil.</title>
        <authorList>
            <person name="Zhang Y."/>
        </authorList>
    </citation>
    <scope>NUCLEOTIDE SEQUENCE [LARGE SCALE GENOMIC DNA]</scope>
    <source>
        <strain evidence="14">R-8</strain>
    </source>
</reference>
<dbReference type="InterPro" id="IPR036942">
    <property type="entry name" value="Beta-barrel_TonB_sf"/>
</dbReference>
<keyword evidence="5 10" id="KW-0812">Transmembrane</keyword>
<dbReference type="Pfam" id="PF07715">
    <property type="entry name" value="Plug"/>
    <property type="match status" value="1"/>
</dbReference>